<gene>
    <name evidence="1" type="ORF">HW115_18595</name>
</gene>
<dbReference type="Proteomes" id="UP000557872">
    <property type="component" value="Unassembled WGS sequence"/>
</dbReference>
<dbReference type="RefSeq" id="WP_178934945.1">
    <property type="nucleotide sequence ID" value="NZ_JACBAZ010000018.1"/>
</dbReference>
<protein>
    <submittedName>
        <fullName evidence="1">Uncharacterized protein</fullName>
    </submittedName>
</protein>
<comment type="caution">
    <text evidence="1">The sequence shown here is derived from an EMBL/GenBank/DDBJ whole genome shotgun (WGS) entry which is preliminary data.</text>
</comment>
<proteinExistence type="predicted"/>
<evidence type="ECO:0000313" key="2">
    <source>
        <dbReference type="Proteomes" id="UP000557872"/>
    </source>
</evidence>
<name>A0A851GJE2_9BACT</name>
<dbReference type="AlphaFoldDB" id="A0A851GJE2"/>
<accession>A0A851GJE2</accession>
<sequence>MSNWHIAAGVLYVSQKMKKVEHMNAVCCEKCGKLEPVRPKLIATHVILNASSWQFPELRMSHQVVDEEKFLSSPYVQDRNFVSALFCDDCGLGFIPESELEEMGIAHATSR</sequence>
<dbReference type="EMBL" id="JACBAZ010000018">
    <property type="protein sequence ID" value="NWK57633.1"/>
    <property type="molecule type" value="Genomic_DNA"/>
</dbReference>
<evidence type="ECO:0000313" key="1">
    <source>
        <dbReference type="EMBL" id="NWK57633.1"/>
    </source>
</evidence>
<keyword evidence="2" id="KW-1185">Reference proteome</keyword>
<organism evidence="1 2">
    <name type="scientific">Oceaniferula marina</name>
    <dbReference type="NCBI Taxonomy" id="2748318"/>
    <lineage>
        <taxon>Bacteria</taxon>
        <taxon>Pseudomonadati</taxon>
        <taxon>Verrucomicrobiota</taxon>
        <taxon>Verrucomicrobiia</taxon>
        <taxon>Verrucomicrobiales</taxon>
        <taxon>Verrucomicrobiaceae</taxon>
        <taxon>Oceaniferula</taxon>
    </lineage>
</organism>
<reference evidence="1 2" key="1">
    <citation type="submission" date="2020-07" db="EMBL/GenBank/DDBJ databases">
        <title>Roseicoccus Jingziensis gen. nov., sp. nov., isolated from coastal seawater.</title>
        <authorList>
            <person name="Feng X."/>
        </authorList>
    </citation>
    <scope>NUCLEOTIDE SEQUENCE [LARGE SCALE GENOMIC DNA]</scope>
    <source>
        <strain evidence="1 2">N1E253</strain>
    </source>
</reference>